<feature type="compositionally biased region" description="Basic and acidic residues" evidence="1">
    <location>
        <begin position="277"/>
        <end position="297"/>
    </location>
</feature>
<feature type="region of interest" description="Disordered" evidence="1">
    <location>
        <begin position="277"/>
        <end position="306"/>
    </location>
</feature>
<evidence type="ECO:0000256" key="1">
    <source>
        <dbReference type="SAM" id="MobiDB-lite"/>
    </source>
</evidence>
<dbReference type="Proteomes" id="UP000078561">
    <property type="component" value="Unassembled WGS sequence"/>
</dbReference>
<organism evidence="2">
    <name type="scientific">Absidia glauca</name>
    <name type="common">Pin mould</name>
    <dbReference type="NCBI Taxonomy" id="4829"/>
    <lineage>
        <taxon>Eukaryota</taxon>
        <taxon>Fungi</taxon>
        <taxon>Fungi incertae sedis</taxon>
        <taxon>Mucoromycota</taxon>
        <taxon>Mucoromycotina</taxon>
        <taxon>Mucoromycetes</taxon>
        <taxon>Mucorales</taxon>
        <taxon>Cunninghamellaceae</taxon>
        <taxon>Absidia</taxon>
    </lineage>
</organism>
<dbReference type="AlphaFoldDB" id="A0A168LGK6"/>
<gene>
    <name evidence="2" type="primary">ABSGL_02157.1 scaffold 2596</name>
</gene>
<name>A0A168LGK6_ABSGL</name>
<evidence type="ECO:0000313" key="2">
    <source>
        <dbReference type="EMBL" id="SAL96741.1"/>
    </source>
</evidence>
<keyword evidence="3" id="KW-1185">Reference proteome</keyword>
<dbReference type="EMBL" id="LT551165">
    <property type="protein sequence ID" value="SAL96741.1"/>
    <property type="molecule type" value="Genomic_DNA"/>
</dbReference>
<proteinExistence type="predicted"/>
<dbReference type="InParanoid" id="A0A168LGK6"/>
<protein>
    <submittedName>
        <fullName evidence="2">Uncharacterized protein</fullName>
    </submittedName>
</protein>
<sequence length="529" mass="58560">MASVDGYKEGVALTTTHTVRSFNSNSNFTITTTSSSSQHTQQNQRLTIPPLSKSAMVALGSKRDECRPTMPHFKTGNPPCKPVTPLVLPHIPAVSNFDDLLATFFGALVTPPLADTGATSDHMDSWAIDSNSLIESTDQTQQDTSHTRYAELLEPESKPPLILLDDPSTMMDSPDSLVDPMIVSNPQNTISTVKNTSIMASNEIPFRGQGFAFNTTTASPISAQPSTTRPVRKRLLRPPKWLDKAKNSIHSSSSTTHTTISSRTIEVDTSILVTKSHDFQEHQHREETKDSSIDIHPDTNNSASTFPADNAIQQNVFQQAYSNPVVTRRYRRSVYNAALCDFSPFVSPDGSILHGSSLYQRSGLASEVNTMATRIFYDQAMIRPPTEPSMAAPLTQEKTESTYTYAYYDLFDQAPFSKRTSKALVEDEKTEEDELPEEVVAFCRPNVAQTKQQRRISQRLLDAFRAASTIPSTKATVVHPPMAASSLASTSILADRYTTAWHSWRSYSPPQNSDRYQLNSLQKSLDEIV</sequence>
<accession>A0A168LGK6</accession>
<reference evidence="2" key="1">
    <citation type="submission" date="2016-04" db="EMBL/GenBank/DDBJ databases">
        <authorList>
            <person name="Evans L.H."/>
            <person name="Alamgir A."/>
            <person name="Owens N."/>
            <person name="Weber N.D."/>
            <person name="Virtaneva K."/>
            <person name="Barbian K."/>
            <person name="Babar A."/>
            <person name="Rosenke K."/>
        </authorList>
    </citation>
    <scope>NUCLEOTIDE SEQUENCE [LARGE SCALE GENOMIC DNA]</scope>
    <source>
        <strain evidence="2">CBS 101.48</strain>
    </source>
</reference>
<dbReference type="OrthoDB" id="10649876at2759"/>
<evidence type="ECO:0000313" key="3">
    <source>
        <dbReference type="Proteomes" id="UP000078561"/>
    </source>
</evidence>